<accession>A0A0E9RXP2</accession>
<sequence length="49" mass="5682">MNATILGVLIQQWWYTGQQAVPKVLLVFNVRLQPCDELLDYMRVSGILF</sequence>
<name>A0A0E9RXP2_ANGAN</name>
<evidence type="ECO:0000313" key="1">
    <source>
        <dbReference type="EMBL" id="JAH33999.1"/>
    </source>
</evidence>
<proteinExistence type="predicted"/>
<protein>
    <submittedName>
        <fullName evidence="1">Uncharacterized protein</fullName>
    </submittedName>
</protein>
<reference evidence="1" key="2">
    <citation type="journal article" date="2015" name="Fish Shellfish Immunol.">
        <title>Early steps in the European eel (Anguilla anguilla)-Vibrio vulnificus interaction in the gills: Role of the RtxA13 toxin.</title>
        <authorList>
            <person name="Callol A."/>
            <person name="Pajuelo D."/>
            <person name="Ebbesson L."/>
            <person name="Teles M."/>
            <person name="MacKenzie S."/>
            <person name="Amaro C."/>
        </authorList>
    </citation>
    <scope>NUCLEOTIDE SEQUENCE</scope>
</reference>
<organism evidence="1">
    <name type="scientific">Anguilla anguilla</name>
    <name type="common">European freshwater eel</name>
    <name type="synonym">Muraena anguilla</name>
    <dbReference type="NCBI Taxonomy" id="7936"/>
    <lineage>
        <taxon>Eukaryota</taxon>
        <taxon>Metazoa</taxon>
        <taxon>Chordata</taxon>
        <taxon>Craniata</taxon>
        <taxon>Vertebrata</taxon>
        <taxon>Euteleostomi</taxon>
        <taxon>Actinopterygii</taxon>
        <taxon>Neopterygii</taxon>
        <taxon>Teleostei</taxon>
        <taxon>Anguilliformes</taxon>
        <taxon>Anguillidae</taxon>
        <taxon>Anguilla</taxon>
    </lineage>
</organism>
<dbReference type="AlphaFoldDB" id="A0A0E9RXP2"/>
<dbReference type="EMBL" id="GBXM01074578">
    <property type="protein sequence ID" value="JAH33999.1"/>
    <property type="molecule type" value="Transcribed_RNA"/>
</dbReference>
<reference evidence="1" key="1">
    <citation type="submission" date="2014-11" db="EMBL/GenBank/DDBJ databases">
        <authorList>
            <person name="Amaro Gonzalez C."/>
        </authorList>
    </citation>
    <scope>NUCLEOTIDE SEQUENCE</scope>
</reference>